<feature type="compositionally biased region" description="Basic and acidic residues" evidence="1">
    <location>
        <begin position="260"/>
        <end position="278"/>
    </location>
</feature>
<comment type="caution">
    <text evidence="2">The sequence shown here is derived from an EMBL/GenBank/DDBJ whole genome shotgun (WGS) entry which is preliminary data.</text>
</comment>
<dbReference type="InterPro" id="IPR022183">
    <property type="entry name" value="DUF3710"/>
</dbReference>
<feature type="region of interest" description="Disordered" evidence="1">
    <location>
        <begin position="251"/>
        <end position="278"/>
    </location>
</feature>
<dbReference type="EMBL" id="JBHDLJ010000001">
    <property type="protein sequence ID" value="MFB0833322.1"/>
    <property type="molecule type" value="Genomic_DNA"/>
</dbReference>
<name>A0ABV4UII0_9MICC</name>
<feature type="compositionally biased region" description="Low complexity" evidence="1">
    <location>
        <begin position="19"/>
        <end position="64"/>
    </location>
</feature>
<evidence type="ECO:0000256" key="1">
    <source>
        <dbReference type="SAM" id="MobiDB-lite"/>
    </source>
</evidence>
<protein>
    <submittedName>
        <fullName evidence="2">DUF3710 domain-containing protein</fullName>
    </submittedName>
</protein>
<evidence type="ECO:0000313" key="2">
    <source>
        <dbReference type="EMBL" id="MFB0833322.1"/>
    </source>
</evidence>
<feature type="region of interest" description="Disordered" evidence="1">
    <location>
        <begin position="1"/>
        <end position="80"/>
    </location>
</feature>
<dbReference type="RefSeq" id="WP_373970480.1">
    <property type="nucleotide sequence ID" value="NZ_JBHDLJ010000001.1"/>
</dbReference>
<dbReference type="Pfam" id="PF12502">
    <property type="entry name" value="DUF3710"/>
    <property type="match status" value="1"/>
</dbReference>
<reference evidence="2 3" key="1">
    <citation type="submission" date="2024-09" db="EMBL/GenBank/DDBJ databases">
        <authorList>
            <person name="Salinas-Garcia M.A."/>
            <person name="Prieme A."/>
        </authorList>
    </citation>
    <scope>NUCLEOTIDE SEQUENCE [LARGE SCALE GENOMIC DNA]</scope>
    <source>
        <strain evidence="2 3">DSM 21081</strain>
    </source>
</reference>
<keyword evidence="3" id="KW-1185">Reference proteome</keyword>
<evidence type="ECO:0000313" key="3">
    <source>
        <dbReference type="Proteomes" id="UP001575652"/>
    </source>
</evidence>
<sequence length="278" mass="28257">MIFKRNKKNDDVASRGASGDAAENPGAADNPDAAASDATAVAPGVAAPAAPAGTAAAGAAAADGGAAGGPASGPFDADADEVPDHAAFVDLGALLVEPVEGMQLRLEVEDQTKRVVAVALELDGSRLQLQVFAAPKSDSLWPGISEQIAAGIVGQGGKVDRVQGRFGEELVARVPSAAPDGTQGFMVARFIGIDGPRWFLRGVVGGPATLDRAQAGRLEDRIARLIVVRGDQPMPPAELLPLKMPAGAVVRPDNGTQHSADGRPIGRPERGPETTHIG</sequence>
<organism evidence="2 3">
    <name type="scientific">Arthrobacter halodurans</name>
    <dbReference type="NCBI Taxonomy" id="516699"/>
    <lineage>
        <taxon>Bacteria</taxon>
        <taxon>Bacillati</taxon>
        <taxon>Actinomycetota</taxon>
        <taxon>Actinomycetes</taxon>
        <taxon>Micrococcales</taxon>
        <taxon>Micrococcaceae</taxon>
        <taxon>Arthrobacter</taxon>
    </lineage>
</organism>
<accession>A0ABV4UII0</accession>
<gene>
    <name evidence="2" type="ORF">ACETWP_01870</name>
</gene>
<dbReference type="Proteomes" id="UP001575652">
    <property type="component" value="Unassembled WGS sequence"/>
</dbReference>
<proteinExistence type="predicted"/>